<dbReference type="PANTHER" id="PTHR46797">
    <property type="entry name" value="HTH-TYPE TRANSCRIPTIONAL REGULATOR"/>
    <property type="match status" value="1"/>
</dbReference>
<feature type="domain" description="HTH cro/C1-type" evidence="2">
    <location>
        <begin position="10"/>
        <end position="64"/>
    </location>
</feature>
<evidence type="ECO:0000313" key="4">
    <source>
        <dbReference type="Proteomes" id="UP000306980"/>
    </source>
</evidence>
<sequence length="74" mass="8640">MDRERVGRRIKAFRKLKGYTQVAFAKKLNLPISTLGKIERAEREPLPEQLEQIASHLQIPSKELINNAKEEREK</sequence>
<dbReference type="CDD" id="cd00093">
    <property type="entry name" value="HTH_XRE"/>
    <property type="match status" value="1"/>
</dbReference>
<reference evidence="3 4" key="1">
    <citation type="submission" date="2019-05" db="EMBL/GenBank/DDBJ databases">
        <title>Genomic analysis of Lentibacillus sp. NKC220-2.</title>
        <authorList>
            <person name="Oh Y.J."/>
        </authorList>
    </citation>
    <scope>NUCLEOTIDE SEQUENCE [LARGE SCALE GENOMIC DNA]</scope>
    <source>
        <strain evidence="3 4">NKC220-2</strain>
    </source>
</reference>
<dbReference type="GO" id="GO:0003677">
    <property type="term" value="F:DNA binding"/>
    <property type="evidence" value="ECO:0007669"/>
    <property type="project" value="UniProtKB-KW"/>
</dbReference>
<dbReference type="AlphaFoldDB" id="A0A5S3QK85"/>
<protein>
    <submittedName>
        <fullName evidence="3">Helix-turn-helix transcriptional regulator</fullName>
    </submittedName>
</protein>
<dbReference type="InterPro" id="IPR001387">
    <property type="entry name" value="Cro/C1-type_HTH"/>
</dbReference>
<gene>
    <name evidence="3" type="ORF">FFL34_09550</name>
</gene>
<dbReference type="PANTHER" id="PTHR46797:SF1">
    <property type="entry name" value="METHYLPHOSPHONATE SYNTHASE"/>
    <property type="match status" value="1"/>
</dbReference>
<dbReference type="InterPro" id="IPR050807">
    <property type="entry name" value="TransReg_Diox_bact_type"/>
</dbReference>
<keyword evidence="1" id="KW-0238">DNA-binding</keyword>
<dbReference type="Gene3D" id="1.10.260.40">
    <property type="entry name" value="lambda repressor-like DNA-binding domains"/>
    <property type="match status" value="1"/>
</dbReference>
<evidence type="ECO:0000256" key="1">
    <source>
        <dbReference type="ARBA" id="ARBA00023125"/>
    </source>
</evidence>
<name>A0A5S3QK85_9BACI</name>
<dbReference type="SMART" id="SM00530">
    <property type="entry name" value="HTH_XRE"/>
    <property type="match status" value="1"/>
</dbReference>
<comment type="caution">
    <text evidence="3">The sequence shown here is derived from an EMBL/GenBank/DDBJ whole genome shotgun (WGS) entry which is preliminary data.</text>
</comment>
<dbReference type="PROSITE" id="PS50943">
    <property type="entry name" value="HTH_CROC1"/>
    <property type="match status" value="1"/>
</dbReference>
<dbReference type="GO" id="GO:0005829">
    <property type="term" value="C:cytosol"/>
    <property type="evidence" value="ECO:0007669"/>
    <property type="project" value="TreeGrafter"/>
</dbReference>
<organism evidence="3 4">
    <name type="scientific">Lentibacillus cibarius</name>
    <dbReference type="NCBI Taxonomy" id="2583219"/>
    <lineage>
        <taxon>Bacteria</taxon>
        <taxon>Bacillati</taxon>
        <taxon>Bacillota</taxon>
        <taxon>Bacilli</taxon>
        <taxon>Bacillales</taxon>
        <taxon>Bacillaceae</taxon>
        <taxon>Lentibacillus</taxon>
    </lineage>
</organism>
<dbReference type="GO" id="GO:0003700">
    <property type="term" value="F:DNA-binding transcription factor activity"/>
    <property type="evidence" value="ECO:0007669"/>
    <property type="project" value="TreeGrafter"/>
</dbReference>
<accession>A0A5S3QK85</accession>
<dbReference type="InterPro" id="IPR010982">
    <property type="entry name" value="Lambda_DNA-bd_dom_sf"/>
</dbReference>
<evidence type="ECO:0000259" key="2">
    <source>
        <dbReference type="PROSITE" id="PS50943"/>
    </source>
</evidence>
<evidence type="ECO:0000313" key="3">
    <source>
        <dbReference type="EMBL" id="TMN22350.1"/>
    </source>
</evidence>
<proteinExistence type="predicted"/>
<dbReference type="OrthoDB" id="3035529at2"/>
<dbReference type="RefSeq" id="WP_138603259.1">
    <property type="nucleotide sequence ID" value="NZ_VCIA01000001.1"/>
</dbReference>
<dbReference type="Pfam" id="PF01381">
    <property type="entry name" value="HTH_3"/>
    <property type="match status" value="1"/>
</dbReference>
<dbReference type="Proteomes" id="UP000306980">
    <property type="component" value="Unassembled WGS sequence"/>
</dbReference>
<dbReference type="SUPFAM" id="SSF47413">
    <property type="entry name" value="lambda repressor-like DNA-binding domains"/>
    <property type="match status" value="1"/>
</dbReference>
<dbReference type="EMBL" id="VCIA01000001">
    <property type="protein sequence ID" value="TMN22350.1"/>
    <property type="molecule type" value="Genomic_DNA"/>
</dbReference>